<comment type="caution">
    <text evidence="2">The sequence shown here is derived from an EMBL/GenBank/DDBJ whole genome shotgun (WGS) entry which is preliminary data.</text>
</comment>
<feature type="region of interest" description="Disordered" evidence="1">
    <location>
        <begin position="46"/>
        <end position="65"/>
    </location>
</feature>
<organism evidence="2 3">
    <name type="scientific">Phoxinus phoxinus</name>
    <name type="common">Eurasian minnow</name>
    <dbReference type="NCBI Taxonomy" id="58324"/>
    <lineage>
        <taxon>Eukaryota</taxon>
        <taxon>Metazoa</taxon>
        <taxon>Chordata</taxon>
        <taxon>Craniata</taxon>
        <taxon>Vertebrata</taxon>
        <taxon>Euteleostomi</taxon>
        <taxon>Actinopterygii</taxon>
        <taxon>Neopterygii</taxon>
        <taxon>Teleostei</taxon>
        <taxon>Ostariophysi</taxon>
        <taxon>Cypriniformes</taxon>
        <taxon>Leuciscidae</taxon>
        <taxon>Phoxininae</taxon>
        <taxon>Phoxinus</taxon>
    </lineage>
</organism>
<evidence type="ECO:0000313" key="3">
    <source>
        <dbReference type="Proteomes" id="UP001364617"/>
    </source>
</evidence>
<proteinExistence type="predicted"/>
<dbReference type="EMBL" id="JAYKXH010000022">
    <property type="protein sequence ID" value="KAK7128202.1"/>
    <property type="molecule type" value="Genomic_DNA"/>
</dbReference>
<protein>
    <submittedName>
        <fullName evidence="2">Uncharacterized protein</fullName>
    </submittedName>
</protein>
<name>A0AAN9GVZ6_9TELE</name>
<evidence type="ECO:0000256" key="1">
    <source>
        <dbReference type="SAM" id="MobiDB-lite"/>
    </source>
</evidence>
<evidence type="ECO:0000313" key="2">
    <source>
        <dbReference type="EMBL" id="KAK7128202.1"/>
    </source>
</evidence>
<sequence length="65" mass="7261">MANISDVCLPLSAGEDTFELHSVRLELESVEKQIRDLLGRQAELRDRRSALEASRADPHNTMDPG</sequence>
<dbReference type="AlphaFoldDB" id="A0AAN9GVZ6"/>
<dbReference type="Proteomes" id="UP001364617">
    <property type="component" value="Unassembled WGS sequence"/>
</dbReference>
<keyword evidence="3" id="KW-1185">Reference proteome</keyword>
<gene>
    <name evidence="2" type="ORF">R3I93_020720</name>
</gene>
<accession>A0AAN9GVZ6</accession>
<reference evidence="2 3" key="1">
    <citation type="submission" date="2024-02" db="EMBL/GenBank/DDBJ databases">
        <title>Chromosome-level genome assembly of the Eurasian Minnow (Phoxinus phoxinus).</title>
        <authorList>
            <person name="Oriowo T.O."/>
            <person name="Martin S."/>
            <person name="Stange M."/>
            <person name="Chrysostomakis Y."/>
            <person name="Brown T."/>
            <person name="Winkler S."/>
            <person name="Kukowka S."/>
            <person name="Myers E.W."/>
            <person name="Bohne A."/>
        </authorList>
    </citation>
    <scope>NUCLEOTIDE SEQUENCE [LARGE SCALE GENOMIC DNA]</scope>
    <source>
        <strain evidence="2">ZFMK-TIS-60720</strain>
        <tissue evidence="2">Whole Organism</tissue>
    </source>
</reference>